<evidence type="ECO:0000313" key="2">
    <source>
        <dbReference type="Proteomes" id="UP000185911"/>
    </source>
</evidence>
<name>A0A1Q8YD69_9BURK</name>
<proteinExistence type="predicted"/>
<dbReference type="STRING" id="81479.RA876_05390"/>
<comment type="caution">
    <text evidence="1">The sequence shown here is derived from an EMBL/GenBank/DDBJ whole genome shotgun (WGS) entry which is preliminary data.</text>
</comment>
<evidence type="ECO:0000313" key="1">
    <source>
        <dbReference type="EMBL" id="OLP06001.1"/>
    </source>
</evidence>
<keyword evidence="2" id="KW-1185">Reference proteome</keyword>
<gene>
    <name evidence="1" type="ORF">BLL52_2231</name>
</gene>
<dbReference type="EMBL" id="MSYM01000013">
    <property type="protein sequence ID" value="OLP06001.1"/>
    <property type="molecule type" value="Genomic_DNA"/>
</dbReference>
<reference evidence="1 2" key="1">
    <citation type="submission" date="2017-01" db="EMBL/GenBank/DDBJ databases">
        <title>Genome sequence of Rhodoferax antarcticus ANT.BR, a psychrophilic purple nonsulfur bacterium from an Antarctic microbial mat.</title>
        <authorList>
            <person name="Baker J."/>
            <person name="Riester C."/>
            <person name="Skinner B."/>
            <person name="Newell A."/>
            <person name="Swingley W."/>
            <person name="Madigan M."/>
            <person name="Jung D."/>
            <person name="Asao M."/>
            <person name="Chen M."/>
            <person name="Loughlin P."/>
            <person name="Pan H."/>
            <person name="Lin S."/>
            <person name="Li N."/>
            <person name="Shaw J."/>
            <person name="Prado M."/>
            <person name="Sherman C."/>
            <person name="Li X."/>
            <person name="Tang J."/>
            <person name="Blankenship R."/>
            <person name="Zhao T."/>
            <person name="Touchman J."/>
            <person name="Sattley M."/>
        </authorList>
    </citation>
    <scope>NUCLEOTIDE SEQUENCE [LARGE SCALE GENOMIC DNA]</scope>
    <source>
        <strain evidence="1 2">ANT.BR</strain>
    </source>
</reference>
<accession>A0A1Q8YD69</accession>
<protein>
    <submittedName>
        <fullName evidence="1">Uncharacterized protein</fullName>
    </submittedName>
</protein>
<organism evidence="1 2">
    <name type="scientific">Rhodoferax antarcticus ANT.BR</name>
    <dbReference type="NCBI Taxonomy" id="1111071"/>
    <lineage>
        <taxon>Bacteria</taxon>
        <taxon>Pseudomonadati</taxon>
        <taxon>Pseudomonadota</taxon>
        <taxon>Betaproteobacteria</taxon>
        <taxon>Burkholderiales</taxon>
        <taxon>Comamonadaceae</taxon>
        <taxon>Rhodoferax</taxon>
    </lineage>
</organism>
<dbReference type="AlphaFoldDB" id="A0A1Q8YD69"/>
<sequence>MATLASPLAHSQSACSSDNQPLPSALFERFINADCDTCWRDPAAPPAPRDALALDWIVPGSRGDDAPLAAAASTDALARLAELQVARPAMQTQPVSAIKGWPKAALRVAHGPAVGDYMGLLIALSLPQSSALALPLSGWVVLLEALPVGTEGSSVPRYLVRNALQPLWDKREQLSNQETLSFNDLRAMGIPQGVDARRLRVASWVQDAHGQILTAVQSACQPEDKN</sequence>
<dbReference type="Proteomes" id="UP000185911">
    <property type="component" value="Unassembled WGS sequence"/>
</dbReference>